<name>A0A699Z794_HAELA</name>
<reference evidence="1 2" key="1">
    <citation type="submission" date="2020-02" db="EMBL/GenBank/DDBJ databases">
        <title>Draft genome sequence of Haematococcus lacustris strain NIES-144.</title>
        <authorList>
            <person name="Morimoto D."/>
            <person name="Nakagawa S."/>
            <person name="Yoshida T."/>
            <person name="Sawayama S."/>
        </authorList>
    </citation>
    <scope>NUCLEOTIDE SEQUENCE [LARGE SCALE GENOMIC DNA]</scope>
    <source>
        <strain evidence="1 2">NIES-144</strain>
    </source>
</reference>
<dbReference type="Proteomes" id="UP000485058">
    <property type="component" value="Unassembled WGS sequence"/>
</dbReference>
<gene>
    <name evidence="1" type="ORF">HaLaN_15300</name>
</gene>
<organism evidence="1 2">
    <name type="scientific">Haematococcus lacustris</name>
    <name type="common">Green alga</name>
    <name type="synonym">Haematococcus pluvialis</name>
    <dbReference type="NCBI Taxonomy" id="44745"/>
    <lineage>
        <taxon>Eukaryota</taxon>
        <taxon>Viridiplantae</taxon>
        <taxon>Chlorophyta</taxon>
        <taxon>core chlorophytes</taxon>
        <taxon>Chlorophyceae</taxon>
        <taxon>CS clade</taxon>
        <taxon>Chlamydomonadales</taxon>
        <taxon>Haematococcaceae</taxon>
        <taxon>Haematococcus</taxon>
    </lineage>
</organism>
<accession>A0A699Z794</accession>
<dbReference type="AlphaFoldDB" id="A0A699Z794"/>
<evidence type="ECO:0000313" key="1">
    <source>
        <dbReference type="EMBL" id="GFH18483.1"/>
    </source>
</evidence>
<comment type="caution">
    <text evidence="1">The sequence shown here is derived from an EMBL/GenBank/DDBJ whole genome shotgun (WGS) entry which is preliminary data.</text>
</comment>
<dbReference type="EMBL" id="BLLF01001307">
    <property type="protein sequence ID" value="GFH18483.1"/>
    <property type="molecule type" value="Genomic_DNA"/>
</dbReference>
<proteinExistence type="predicted"/>
<protein>
    <submittedName>
        <fullName evidence="1">Uncharacterized protein</fullName>
    </submittedName>
</protein>
<keyword evidence="2" id="KW-1185">Reference proteome</keyword>
<sequence length="18" mass="2080">MVTQLKLFLMVDSVAKQQ</sequence>
<evidence type="ECO:0000313" key="2">
    <source>
        <dbReference type="Proteomes" id="UP000485058"/>
    </source>
</evidence>